<evidence type="ECO:0000256" key="3">
    <source>
        <dbReference type="SAM" id="Phobius"/>
    </source>
</evidence>
<feature type="compositionally biased region" description="Polar residues" evidence="2">
    <location>
        <begin position="571"/>
        <end position="583"/>
    </location>
</feature>
<feature type="transmembrane region" description="Helical" evidence="3">
    <location>
        <begin position="30"/>
        <end position="47"/>
    </location>
</feature>
<comment type="caution">
    <text evidence="4">The sequence shown here is derived from an EMBL/GenBank/DDBJ whole genome shotgun (WGS) entry which is preliminary data.</text>
</comment>
<keyword evidence="5" id="KW-1185">Reference proteome</keyword>
<proteinExistence type="predicted"/>
<keyword evidence="1" id="KW-0175">Coiled coil</keyword>
<name>A0A1C7M6L7_GRIFR</name>
<feature type="compositionally biased region" description="Low complexity" evidence="2">
    <location>
        <begin position="266"/>
        <end position="275"/>
    </location>
</feature>
<dbReference type="Proteomes" id="UP000092993">
    <property type="component" value="Unassembled WGS sequence"/>
</dbReference>
<feature type="transmembrane region" description="Helical" evidence="3">
    <location>
        <begin position="6"/>
        <end position="23"/>
    </location>
</feature>
<dbReference type="AlphaFoldDB" id="A0A1C7M6L7"/>
<reference evidence="4 5" key="1">
    <citation type="submission" date="2016-03" db="EMBL/GenBank/DDBJ databases">
        <title>Whole genome sequencing of Grifola frondosa 9006-11.</title>
        <authorList>
            <person name="Min B."/>
            <person name="Park H."/>
            <person name="Kim J.-G."/>
            <person name="Cho H."/>
            <person name="Oh Y.-L."/>
            <person name="Kong W.-S."/>
            <person name="Choi I.-G."/>
        </authorList>
    </citation>
    <scope>NUCLEOTIDE SEQUENCE [LARGE SCALE GENOMIC DNA]</scope>
    <source>
        <strain evidence="4 5">9006-11</strain>
    </source>
</reference>
<feature type="coiled-coil region" evidence="1">
    <location>
        <begin position="449"/>
        <end position="497"/>
    </location>
</feature>
<accession>A0A1C7M6L7</accession>
<feature type="region of interest" description="Disordered" evidence="2">
    <location>
        <begin position="350"/>
        <end position="410"/>
    </location>
</feature>
<protein>
    <submittedName>
        <fullName evidence="4">Uncharacterized protein</fullName>
    </submittedName>
</protein>
<evidence type="ECO:0000256" key="2">
    <source>
        <dbReference type="SAM" id="MobiDB-lite"/>
    </source>
</evidence>
<feature type="compositionally biased region" description="Basic and acidic residues" evidence="2">
    <location>
        <begin position="354"/>
        <end position="403"/>
    </location>
</feature>
<dbReference type="STRING" id="5627.A0A1C7M6L7"/>
<evidence type="ECO:0000256" key="1">
    <source>
        <dbReference type="SAM" id="Coils"/>
    </source>
</evidence>
<feature type="region of interest" description="Disordered" evidence="2">
    <location>
        <begin position="220"/>
        <end position="288"/>
    </location>
</feature>
<evidence type="ECO:0000313" key="5">
    <source>
        <dbReference type="Proteomes" id="UP000092993"/>
    </source>
</evidence>
<keyword evidence="3" id="KW-0472">Membrane</keyword>
<dbReference type="EMBL" id="LUGG01000013">
    <property type="protein sequence ID" value="OBZ70694.1"/>
    <property type="molecule type" value="Genomic_DNA"/>
</dbReference>
<organism evidence="4 5">
    <name type="scientific">Grifola frondosa</name>
    <name type="common">Maitake</name>
    <name type="synonym">Polyporus frondosus</name>
    <dbReference type="NCBI Taxonomy" id="5627"/>
    <lineage>
        <taxon>Eukaryota</taxon>
        <taxon>Fungi</taxon>
        <taxon>Dikarya</taxon>
        <taxon>Basidiomycota</taxon>
        <taxon>Agaricomycotina</taxon>
        <taxon>Agaricomycetes</taxon>
        <taxon>Polyporales</taxon>
        <taxon>Grifolaceae</taxon>
        <taxon>Grifola</taxon>
    </lineage>
</organism>
<feature type="compositionally biased region" description="Polar residues" evidence="2">
    <location>
        <begin position="551"/>
        <end position="562"/>
    </location>
</feature>
<feature type="region of interest" description="Disordered" evidence="2">
    <location>
        <begin position="551"/>
        <end position="597"/>
    </location>
</feature>
<sequence>MVFGGLGAMLVGTHTAMPLSILLRKVDLRSVFFATVFAIIILILAYLTNPSETSFRTYLTEQSFRQHLSRLDESGQDDQGGLDDSGVHFTLSRRPSSSAHKPGRNFDPTSPFHFVNRASVSLRTPKHVFHSFGIFTIAAVYPTGRSQSRNHGRTMQMEGLCSTVSDAWFIGAFGKWWRGGTIQNWWHDVLANTKDAERCGSGILDVKTLDNFESYDGLPFTAPSSNTLRPPPNNQDSAPRLRGTERSTQRSIATSPRSTTPPPLPKSASLPLHAPRITTSPPKGDRNLGQQQALCSALAPILAVLAIALRPSPIIAEVLRQIAHSNTTVHDLRTQLSDFRAAAAESHAAIQSDLDAHRERKRGEDASRAELKTRTKTLEDSKRSAEGSKRDAEKRLKAAESARDSASQRVERLDKEIGEMRSRMEGDKETCVKCKEEGDVMERETHDELERKKKEIKVAEDVVAALNVRAKELEEKIIQEEERLRRAREQAEIKKQDRSFYPLHVVNPINEDNTPIPWSPITPYANQTQDPRTHIITDYSDRMEAFTSTLQVPHSGSLSSGSNDRRDLSISPRTRNGSLTGLSSDGDPVHTPPRQRDMNVHKQVIMRPRGCAVFDGNPTTANSSAPAHITRFAPFSDSPTEGPVDGSGGILSPTTASLIPTSLIHSLDGVAGMDGLSRSFQSEDDTVLARDWRKTFPTPLPVEGPAAFSSSPTSLTCPSFDAIDKEDPFEVRPPPPRHRISTDTMDLQRAMLPGEPAAPLRSKSYEDESDDKAATAHRRWFSAASTQEHKEKRGLNPEAKVFRLTKTPVPTIVVPQSSPFESLMPHPGNMSSNRSVPPGFAPPPCEPDSLFSSISMRAFAPSPAEREALQRVLGGSTNTSLERLPTLSEVSIASMPPSPSHVHTIAAHGSPASSAAEVGGRTLLPPGLSWLQSLPRMRKLKFSPWDDEVSETKAGSKGQ</sequence>
<keyword evidence="3" id="KW-0812">Transmembrane</keyword>
<gene>
    <name evidence="4" type="ORF">A0H81_09118</name>
</gene>
<evidence type="ECO:0000313" key="4">
    <source>
        <dbReference type="EMBL" id="OBZ70694.1"/>
    </source>
</evidence>
<dbReference type="OrthoDB" id="2548929at2759"/>
<keyword evidence="3" id="KW-1133">Transmembrane helix</keyword>
<dbReference type="OMA" id="QDRSFYP"/>